<dbReference type="OrthoDB" id="9812295at2"/>
<evidence type="ECO:0000259" key="1">
    <source>
        <dbReference type="Pfam" id="PF03358"/>
    </source>
</evidence>
<dbReference type="Gene3D" id="3.40.50.360">
    <property type="match status" value="1"/>
</dbReference>
<dbReference type="RefSeq" id="WP_119898226.1">
    <property type="nucleotide sequence ID" value="NZ_QNRC01000028.1"/>
</dbReference>
<protein>
    <submittedName>
        <fullName evidence="2">NAD(P)H-dependent oxidoreductase</fullName>
    </submittedName>
</protein>
<dbReference type="PANTHER" id="PTHR30543">
    <property type="entry name" value="CHROMATE REDUCTASE"/>
    <property type="match status" value="1"/>
</dbReference>
<dbReference type="Proteomes" id="UP000283587">
    <property type="component" value="Unassembled WGS sequence"/>
</dbReference>
<dbReference type="InterPro" id="IPR050712">
    <property type="entry name" value="NAD(P)H-dep_reductase"/>
</dbReference>
<sequence length="183" mass="20193">MTRKSVAMLVASLRKESINLKLARAVERYAPQTLRFDYVRMDDMPYYNGDLEGQRPESVRRFTDSIRAADGVCCVTPEYNRSIPALLKNAIDWGSKPPAENVWKDKVLAMTGASPGGIGTAVAQQHLRQILAIQGCIVMPGETYISFKTPDMIQPDGSIADEAVREFIAAFGARLAALIERMA</sequence>
<dbReference type="InterPro" id="IPR029039">
    <property type="entry name" value="Flavoprotein-like_sf"/>
</dbReference>
<proteinExistence type="predicted"/>
<name>A0A419A6T1_9RHOB</name>
<dbReference type="GO" id="GO:0016491">
    <property type="term" value="F:oxidoreductase activity"/>
    <property type="evidence" value="ECO:0007669"/>
    <property type="project" value="InterPro"/>
</dbReference>
<dbReference type="GO" id="GO:0010181">
    <property type="term" value="F:FMN binding"/>
    <property type="evidence" value="ECO:0007669"/>
    <property type="project" value="TreeGrafter"/>
</dbReference>
<dbReference type="SUPFAM" id="SSF52218">
    <property type="entry name" value="Flavoproteins"/>
    <property type="match status" value="1"/>
</dbReference>
<keyword evidence="3" id="KW-1185">Reference proteome</keyword>
<dbReference type="GO" id="GO:0005829">
    <property type="term" value="C:cytosol"/>
    <property type="evidence" value="ECO:0007669"/>
    <property type="project" value="TreeGrafter"/>
</dbReference>
<gene>
    <name evidence="2" type="ORF">D3P05_11115</name>
</gene>
<dbReference type="PANTHER" id="PTHR30543:SF21">
    <property type="entry name" value="NAD(P)H-DEPENDENT FMN REDUCTASE LOT6"/>
    <property type="match status" value="1"/>
</dbReference>
<dbReference type="Pfam" id="PF03358">
    <property type="entry name" value="FMN_red"/>
    <property type="match status" value="1"/>
</dbReference>
<accession>A0A419A6T1</accession>
<organism evidence="2 3">
    <name type="scientific">Paracoccus siganidrum</name>
    <dbReference type="NCBI Taxonomy" id="1276757"/>
    <lineage>
        <taxon>Bacteria</taxon>
        <taxon>Pseudomonadati</taxon>
        <taxon>Pseudomonadota</taxon>
        <taxon>Alphaproteobacteria</taxon>
        <taxon>Rhodobacterales</taxon>
        <taxon>Paracoccaceae</taxon>
        <taxon>Paracoccus</taxon>
    </lineage>
</organism>
<feature type="domain" description="NADPH-dependent FMN reductase-like" evidence="1">
    <location>
        <begin position="6"/>
        <end position="146"/>
    </location>
</feature>
<dbReference type="EMBL" id="QZEW01000040">
    <property type="protein sequence ID" value="RJL14836.1"/>
    <property type="molecule type" value="Genomic_DNA"/>
</dbReference>
<comment type="caution">
    <text evidence="2">The sequence shown here is derived from an EMBL/GenBank/DDBJ whole genome shotgun (WGS) entry which is preliminary data.</text>
</comment>
<dbReference type="AlphaFoldDB" id="A0A419A6T1"/>
<evidence type="ECO:0000313" key="3">
    <source>
        <dbReference type="Proteomes" id="UP000283587"/>
    </source>
</evidence>
<dbReference type="InterPro" id="IPR005025">
    <property type="entry name" value="FMN_Rdtase-like_dom"/>
</dbReference>
<reference evidence="3" key="1">
    <citation type="submission" date="2018-09" db="EMBL/GenBank/DDBJ databases">
        <title>Paracoccus onubensis nov. sp. a moderate halophilic bacterium isolated from Gruta de las Maravillas (Aracena, Spain).</title>
        <authorList>
            <person name="Jurado V."/>
            <person name="Gutierrez-Patricio S."/>
            <person name="Gonzalez-Pimentel J.L."/>
            <person name="Miller A.Z."/>
            <person name="Laiz L."/>
            <person name="Saiz-Jimenez C."/>
        </authorList>
    </citation>
    <scope>NUCLEOTIDE SEQUENCE [LARGE SCALE GENOMIC DNA]</scope>
    <source>
        <strain evidence="3">DSM 26381</strain>
    </source>
</reference>
<evidence type="ECO:0000313" key="2">
    <source>
        <dbReference type="EMBL" id="RJL14836.1"/>
    </source>
</evidence>